<evidence type="ECO:0000313" key="2">
    <source>
        <dbReference type="Proteomes" id="UP001464387"/>
    </source>
</evidence>
<dbReference type="Proteomes" id="UP001464387">
    <property type="component" value="Unassembled WGS sequence"/>
</dbReference>
<name>A0ABV1YQU3_9HYPH</name>
<sequence length="207" mass="23293">MRLMEVRTIRAWHYTRLTDAEVGILRQGGIYPSSLDTIQSRFAAQVAAGTFSQEVTDRLFADSPYQSDQLDSRSNKFWMVSHPVDVEDGGVELLLEIWGGQSAYFWQRDAALQDMLKQIGRPRVLEIAMPLVHSRHGYSAAEAVVATYGRMLGCRPDKHVFDLYTHQPLGPEHVLVVHSEGESNFGVVARGYPAGFVDVNLGRWDEE</sequence>
<gene>
    <name evidence="1" type="ORF">NKI33_32050</name>
</gene>
<accession>A0ABV1YQU3</accession>
<evidence type="ECO:0000313" key="1">
    <source>
        <dbReference type="EMBL" id="MER8937566.1"/>
    </source>
</evidence>
<keyword evidence="2" id="KW-1185">Reference proteome</keyword>
<reference evidence="1 2" key="1">
    <citation type="journal article" date="2024" name="Proc. Natl. Acad. Sci. U.S.A.">
        <title>The evolutionary genomics of adaptation to stress in wild rhizobium bacteria.</title>
        <authorList>
            <person name="Kehlet-Delgado H."/>
            <person name="Montoya A.P."/>
            <person name="Jensen K.T."/>
            <person name="Wendlandt C.E."/>
            <person name="Dexheimer C."/>
            <person name="Roberts M."/>
            <person name="Torres Martinez L."/>
            <person name="Friesen M.L."/>
            <person name="Griffitts J.S."/>
            <person name="Porter S.S."/>
        </authorList>
    </citation>
    <scope>NUCLEOTIDE SEQUENCE [LARGE SCALE GENOMIC DNA]</scope>
    <source>
        <strain evidence="1 2">M0729</strain>
    </source>
</reference>
<comment type="caution">
    <text evidence="1">The sequence shown here is derived from an EMBL/GenBank/DDBJ whole genome shotgun (WGS) entry which is preliminary data.</text>
</comment>
<proteinExistence type="predicted"/>
<dbReference type="EMBL" id="JAMYPJ010000083">
    <property type="protein sequence ID" value="MER8937566.1"/>
    <property type="molecule type" value="Genomic_DNA"/>
</dbReference>
<protein>
    <submittedName>
        <fullName evidence="1">Uncharacterized protein</fullName>
    </submittedName>
</protein>
<organism evidence="1 2">
    <name type="scientific">Mesorhizobium opportunistum</name>
    <dbReference type="NCBI Taxonomy" id="593909"/>
    <lineage>
        <taxon>Bacteria</taxon>
        <taxon>Pseudomonadati</taxon>
        <taxon>Pseudomonadota</taxon>
        <taxon>Alphaproteobacteria</taxon>
        <taxon>Hyphomicrobiales</taxon>
        <taxon>Phyllobacteriaceae</taxon>
        <taxon>Mesorhizobium</taxon>
    </lineage>
</organism>
<dbReference type="RefSeq" id="WP_352657905.1">
    <property type="nucleotide sequence ID" value="NZ_JAMYMY010000080.1"/>
</dbReference>